<dbReference type="EMBL" id="JADGMQ010000008">
    <property type="protein sequence ID" value="MBI1621532.1"/>
    <property type="molecule type" value="Genomic_DNA"/>
</dbReference>
<dbReference type="InterPro" id="IPR050680">
    <property type="entry name" value="YpeA/RimI_acetyltransf"/>
</dbReference>
<dbReference type="SUPFAM" id="SSF55729">
    <property type="entry name" value="Acyl-CoA N-acyltransferases (Nat)"/>
    <property type="match status" value="1"/>
</dbReference>
<dbReference type="PANTHER" id="PTHR43420">
    <property type="entry name" value="ACETYLTRANSFERASE"/>
    <property type="match status" value="1"/>
</dbReference>
<protein>
    <submittedName>
        <fullName evidence="4">GNAT family N-acetyltransferase</fullName>
    </submittedName>
</protein>
<feature type="domain" description="N-acetyltransferase" evidence="3">
    <location>
        <begin position="125"/>
        <end position="259"/>
    </location>
</feature>
<dbReference type="PROSITE" id="PS51186">
    <property type="entry name" value="GNAT"/>
    <property type="match status" value="1"/>
</dbReference>
<sequence>MQGRLQPRQILLPTVRRLEAVGSRAWPAASVHYDGVWAIRLTNGHPAKRLNSVNPLDPVDHGNMLERIERAAQRFAANDRPLTFRMSPLASPQLTEHFDAQGWSRFGESLVMQAELSEERLAAAAPLLPVQEMDGFISAAIKIGNVEPAIRPGLSAVISSIQPERGLFVLEDEGLPVSTAICVRDGDLSGVFEVATDERVRGQGHARRLLLSALKWAQQGGAKRAWLQVEAANTSALRLYETLGFSEVYRYHYRQPPKD</sequence>
<dbReference type="Pfam" id="PF00583">
    <property type="entry name" value="Acetyltransf_1"/>
    <property type="match status" value="1"/>
</dbReference>
<evidence type="ECO:0000256" key="1">
    <source>
        <dbReference type="ARBA" id="ARBA00022679"/>
    </source>
</evidence>
<proteinExistence type="predicted"/>
<reference evidence="4 5" key="1">
    <citation type="submission" date="2020-10" db="EMBL/GenBank/DDBJ databases">
        <title>Aquamicrobium zhengzhouensis sp. nov., a exopolysaccharide producing bacterium isolated from farmland soil.</title>
        <authorList>
            <person name="Wang X."/>
        </authorList>
    </citation>
    <scope>NUCLEOTIDE SEQUENCE [LARGE SCALE GENOMIC DNA]</scope>
    <source>
        <strain evidence="5">cd-1</strain>
    </source>
</reference>
<name>A0ABS0SE33_9HYPH</name>
<keyword evidence="2" id="KW-0012">Acyltransferase</keyword>
<keyword evidence="1" id="KW-0808">Transferase</keyword>
<accession>A0ABS0SE33</accession>
<dbReference type="CDD" id="cd04301">
    <property type="entry name" value="NAT_SF"/>
    <property type="match status" value="1"/>
</dbReference>
<evidence type="ECO:0000313" key="4">
    <source>
        <dbReference type="EMBL" id="MBI1621532.1"/>
    </source>
</evidence>
<organism evidence="4 5">
    <name type="scientific">Aquamicrobium zhengzhouense</name>
    <dbReference type="NCBI Taxonomy" id="2781738"/>
    <lineage>
        <taxon>Bacteria</taxon>
        <taxon>Pseudomonadati</taxon>
        <taxon>Pseudomonadota</taxon>
        <taxon>Alphaproteobacteria</taxon>
        <taxon>Hyphomicrobiales</taxon>
        <taxon>Phyllobacteriaceae</taxon>
        <taxon>Aquamicrobium</taxon>
    </lineage>
</organism>
<dbReference type="InterPro" id="IPR000182">
    <property type="entry name" value="GNAT_dom"/>
</dbReference>
<dbReference type="InterPro" id="IPR016181">
    <property type="entry name" value="Acyl_CoA_acyltransferase"/>
</dbReference>
<gene>
    <name evidence="4" type="ORF">IOD40_12765</name>
</gene>
<dbReference type="Gene3D" id="3.40.630.30">
    <property type="match status" value="1"/>
</dbReference>
<keyword evidence="5" id="KW-1185">Reference proteome</keyword>
<dbReference type="RefSeq" id="WP_198476931.1">
    <property type="nucleotide sequence ID" value="NZ_JADGMQ010000008.1"/>
</dbReference>
<evidence type="ECO:0000313" key="5">
    <source>
        <dbReference type="Proteomes" id="UP000601789"/>
    </source>
</evidence>
<comment type="caution">
    <text evidence="4">The sequence shown here is derived from an EMBL/GenBank/DDBJ whole genome shotgun (WGS) entry which is preliminary data.</text>
</comment>
<evidence type="ECO:0000259" key="3">
    <source>
        <dbReference type="PROSITE" id="PS51186"/>
    </source>
</evidence>
<evidence type="ECO:0000256" key="2">
    <source>
        <dbReference type="ARBA" id="ARBA00023315"/>
    </source>
</evidence>
<dbReference type="Proteomes" id="UP000601789">
    <property type="component" value="Unassembled WGS sequence"/>
</dbReference>